<dbReference type="EMBL" id="JANPWB010000013">
    <property type="protein sequence ID" value="KAJ1109256.1"/>
    <property type="molecule type" value="Genomic_DNA"/>
</dbReference>
<reference evidence="2" key="1">
    <citation type="journal article" date="2022" name="bioRxiv">
        <title>Sequencing and chromosome-scale assembly of the giantPleurodeles waltlgenome.</title>
        <authorList>
            <person name="Brown T."/>
            <person name="Elewa A."/>
            <person name="Iarovenko S."/>
            <person name="Subramanian E."/>
            <person name="Araus A.J."/>
            <person name="Petzold A."/>
            <person name="Susuki M."/>
            <person name="Suzuki K.-i.T."/>
            <person name="Hayashi T."/>
            <person name="Toyoda A."/>
            <person name="Oliveira C."/>
            <person name="Osipova E."/>
            <person name="Leigh N.D."/>
            <person name="Simon A."/>
            <person name="Yun M.H."/>
        </authorList>
    </citation>
    <scope>NUCLEOTIDE SEQUENCE</scope>
    <source>
        <strain evidence="2">20211129_DDA</strain>
        <tissue evidence="2">Liver</tissue>
    </source>
</reference>
<feature type="region of interest" description="Disordered" evidence="1">
    <location>
        <begin position="1"/>
        <end position="26"/>
    </location>
</feature>
<gene>
    <name evidence="2" type="ORF">NDU88_006619</name>
</gene>
<keyword evidence="3" id="KW-1185">Reference proteome</keyword>
<comment type="caution">
    <text evidence="2">The sequence shown here is derived from an EMBL/GenBank/DDBJ whole genome shotgun (WGS) entry which is preliminary data.</text>
</comment>
<evidence type="ECO:0000313" key="2">
    <source>
        <dbReference type="EMBL" id="KAJ1109256.1"/>
    </source>
</evidence>
<feature type="compositionally biased region" description="Basic residues" evidence="1">
    <location>
        <begin position="1"/>
        <end position="14"/>
    </location>
</feature>
<name>A0AAV7N0Y6_PLEWA</name>
<accession>A0AAV7N0Y6</accession>
<proteinExistence type="predicted"/>
<evidence type="ECO:0000256" key="1">
    <source>
        <dbReference type="SAM" id="MobiDB-lite"/>
    </source>
</evidence>
<protein>
    <submittedName>
        <fullName evidence="2">Uncharacterized protein</fullName>
    </submittedName>
</protein>
<organism evidence="2 3">
    <name type="scientific">Pleurodeles waltl</name>
    <name type="common">Iberian ribbed newt</name>
    <dbReference type="NCBI Taxonomy" id="8319"/>
    <lineage>
        <taxon>Eukaryota</taxon>
        <taxon>Metazoa</taxon>
        <taxon>Chordata</taxon>
        <taxon>Craniata</taxon>
        <taxon>Vertebrata</taxon>
        <taxon>Euteleostomi</taxon>
        <taxon>Amphibia</taxon>
        <taxon>Batrachia</taxon>
        <taxon>Caudata</taxon>
        <taxon>Salamandroidea</taxon>
        <taxon>Salamandridae</taxon>
        <taxon>Pleurodelinae</taxon>
        <taxon>Pleurodeles</taxon>
    </lineage>
</organism>
<dbReference type="AlphaFoldDB" id="A0AAV7N0Y6"/>
<sequence>MVPKPHRKRHKNLTHRPDQEQAVRERPQAVEETSLLSANSFAVLSPRHPLDASSVATNSEASSEAMAHGPQVTPRIQSAVRLAPVPSGAVHVLKDVLHLKRNRRASEGPVLGVNLARRDAPLFKRASVWLRDDLYARVAVPTTALFDRVAKRIL</sequence>
<feature type="compositionally biased region" description="Basic and acidic residues" evidence="1">
    <location>
        <begin position="15"/>
        <end position="26"/>
    </location>
</feature>
<feature type="region of interest" description="Disordered" evidence="1">
    <location>
        <begin position="52"/>
        <end position="72"/>
    </location>
</feature>
<evidence type="ECO:0000313" key="3">
    <source>
        <dbReference type="Proteomes" id="UP001066276"/>
    </source>
</evidence>
<dbReference type="Proteomes" id="UP001066276">
    <property type="component" value="Chromosome 9"/>
</dbReference>